<dbReference type="EMBL" id="JACEIK010004761">
    <property type="protein sequence ID" value="MCD9646362.1"/>
    <property type="molecule type" value="Genomic_DNA"/>
</dbReference>
<feature type="non-terminal residue" evidence="1">
    <location>
        <position position="105"/>
    </location>
</feature>
<accession>A0ABS8VIQ0</accession>
<protein>
    <submittedName>
        <fullName evidence="1">Uncharacterized protein</fullName>
    </submittedName>
</protein>
<sequence>METVGQPIPALAVDVTCSIVVEPRYPLSGPEDTTDPVESDGTVISTIVKANAVLFYELIVRATESSGDYVMSTVQTFSLHPHYQNKLTWNSRGAGRQEAYYRRLF</sequence>
<comment type="caution">
    <text evidence="1">The sequence shown here is derived from an EMBL/GenBank/DDBJ whole genome shotgun (WGS) entry which is preliminary data.</text>
</comment>
<reference evidence="1 2" key="1">
    <citation type="journal article" date="2021" name="BMC Genomics">
        <title>Datura genome reveals duplications of psychoactive alkaloid biosynthetic genes and high mutation rate following tissue culture.</title>
        <authorList>
            <person name="Rajewski A."/>
            <person name="Carter-House D."/>
            <person name="Stajich J."/>
            <person name="Litt A."/>
        </authorList>
    </citation>
    <scope>NUCLEOTIDE SEQUENCE [LARGE SCALE GENOMIC DNA]</scope>
    <source>
        <strain evidence="1">AR-01</strain>
    </source>
</reference>
<organism evidence="1 2">
    <name type="scientific">Datura stramonium</name>
    <name type="common">Jimsonweed</name>
    <name type="synonym">Common thornapple</name>
    <dbReference type="NCBI Taxonomy" id="4076"/>
    <lineage>
        <taxon>Eukaryota</taxon>
        <taxon>Viridiplantae</taxon>
        <taxon>Streptophyta</taxon>
        <taxon>Embryophyta</taxon>
        <taxon>Tracheophyta</taxon>
        <taxon>Spermatophyta</taxon>
        <taxon>Magnoliopsida</taxon>
        <taxon>eudicotyledons</taxon>
        <taxon>Gunneridae</taxon>
        <taxon>Pentapetalae</taxon>
        <taxon>asterids</taxon>
        <taxon>lamiids</taxon>
        <taxon>Solanales</taxon>
        <taxon>Solanaceae</taxon>
        <taxon>Solanoideae</taxon>
        <taxon>Datureae</taxon>
        <taxon>Datura</taxon>
    </lineage>
</organism>
<evidence type="ECO:0000313" key="1">
    <source>
        <dbReference type="EMBL" id="MCD9646362.1"/>
    </source>
</evidence>
<name>A0ABS8VIQ0_DATST</name>
<dbReference type="Proteomes" id="UP000823775">
    <property type="component" value="Unassembled WGS sequence"/>
</dbReference>
<proteinExistence type="predicted"/>
<gene>
    <name evidence="1" type="ORF">HAX54_036134</name>
</gene>
<evidence type="ECO:0000313" key="2">
    <source>
        <dbReference type="Proteomes" id="UP000823775"/>
    </source>
</evidence>
<keyword evidence="2" id="KW-1185">Reference proteome</keyword>